<dbReference type="PANTHER" id="PTHR34485:SF2">
    <property type="entry name" value="PROLINE RICH, LACRIMAL 1"/>
    <property type="match status" value="1"/>
</dbReference>
<reference evidence="1" key="1">
    <citation type="submission" date="2017-05" db="UniProtKB">
        <authorList>
            <consortium name="EnsemblMetazoa"/>
        </authorList>
    </citation>
    <scope>IDENTIFICATION</scope>
</reference>
<dbReference type="AlphaFoldDB" id="A0A1X7VR41"/>
<dbReference type="PANTHER" id="PTHR34485">
    <property type="entry name" value="PROLINE-RICH, LACRIMAL 1"/>
    <property type="match status" value="1"/>
</dbReference>
<accession>A0A1X7VR41</accession>
<evidence type="ECO:0000313" key="1">
    <source>
        <dbReference type="EnsemblMetazoa" id="Aqu2.1.42821_001"/>
    </source>
</evidence>
<protein>
    <submittedName>
        <fullName evidence="1">Uncharacterized protein</fullName>
    </submittedName>
</protein>
<organism evidence="1">
    <name type="scientific">Amphimedon queenslandica</name>
    <name type="common">Sponge</name>
    <dbReference type="NCBI Taxonomy" id="400682"/>
    <lineage>
        <taxon>Eukaryota</taxon>
        <taxon>Metazoa</taxon>
        <taxon>Porifera</taxon>
        <taxon>Demospongiae</taxon>
        <taxon>Heteroscleromorpha</taxon>
        <taxon>Haplosclerida</taxon>
        <taxon>Niphatidae</taxon>
        <taxon>Amphimedon</taxon>
    </lineage>
</organism>
<dbReference type="eggNOG" id="ENOG502RZMF">
    <property type="taxonomic scope" value="Eukaryota"/>
</dbReference>
<sequence length="389" mass="44479">GSDNLRQDKVYEGISKAAEGFGANEVFKFMVRDQINVECHIQDGDSTSENVVLKYFPLCRVLQCGNHVTKNHAIKFHKLRKLKQMTTNDGVRVECYCKGKMHAKRCEKLMSLSVHQLQDEHQWDGGQCDFHPLVVCTCGTCTDKYNLKCHGKPYKSDQVLKCLSHTLAYKLECQEKAGLADVLMHPEIGKVTTIPVEASHNVLVRSHSRLHDLFTKRGPLYHWILNILERLCLPVVQNLPSNMEKLNADRFFNIESKKTNVTKARTKLYKRKRNDFEHQRRQLFVKKSAMNHDNGRDASTEVEIADASTDKCKCGLTDHRRMSHKSCPLSRTCDTATGIDISCDINASKCDDNVSEYDDDFYHLNVAYVIKWLLNRVHVAIFHVTNGLP</sequence>
<dbReference type="STRING" id="400682.A0A1X7VR41"/>
<dbReference type="InParanoid" id="A0A1X7VR41"/>
<proteinExistence type="predicted"/>
<name>A0A1X7VR41_AMPQE</name>
<dbReference type="EnsemblMetazoa" id="Aqu2.1.42821_001">
    <property type="protein sequence ID" value="Aqu2.1.42821_001"/>
    <property type="gene ID" value="Aqu2.1.42821"/>
</dbReference>